<dbReference type="GO" id="GO:0033013">
    <property type="term" value="P:tetrapyrrole metabolic process"/>
    <property type="evidence" value="ECO:0007669"/>
    <property type="project" value="UniProtKB-ARBA"/>
</dbReference>
<evidence type="ECO:0000256" key="3">
    <source>
        <dbReference type="ARBA" id="ARBA00022692"/>
    </source>
</evidence>
<comment type="caution">
    <text evidence="7">The sequence shown here is derived from an EMBL/GenBank/DDBJ whole genome shotgun (WGS) entry which is preliminary data.</text>
</comment>
<feature type="transmembrane region" description="Helical" evidence="6">
    <location>
        <begin position="17"/>
        <end position="38"/>
    </location>
</feature>
<dbReference type="FunFam" id="1.20.1260.100:FF:000001">
    <property type="entry name" value="translocator protein 2"/>
    <property type="match status" value="1"/>
</dbReference>
<reference evidence="7 8" key="1">
    <citation type="submission" date="2019-12" db="EMBL/GenBank/DDBJ databases">
        <title>Genomic-based taxomic classification of the family Erythrobacteraceae.</title>
        <authorList>
            <person name="Xu L."/>
        </authorList>
    </citation>
    <scope>NUCLEOTIDE SEQUENCE [LARGE SCALE GENOMIC DNA]</scope>
    <source>
        <strain evidence="7 8">SW-109</strain>
    </source>
</reference>
<protein>
    <submittedName>
        <fullName evidence="7">Tryptophan-rich sensory protein</fullName>
    </submittedName>
</protein>
<feature type="transmembrane region" description="Helical" evidence="6">
    <location>
        <begin position="115"/>
        <end position="135"/>
    </location>
</feature>
<organism evidence="7 8">
    <name type="scientific">Pontixanthobacter luteolus</name>
    <dbReference type="NCBI Taxonomy" id="295089"/>
    <lineage>
        <taxon>Bacteria</taxon>
        <taxon>Pseudomonadati</taxon>
        <taxon>Pseudomonadota</taxon>
        <taxon>Alphaproteobacteria</taxon>
        <taxon>Sphingomonadales</taxon>
        <taxon>Erythrobacteraceae</taxon>
        <taxon>Pontixanthobacter</taxon>
    </lineage>
</organism>
<accession>A0A6I4UX33</accession>
<dbReference type="PIRSF" id="PIRSF005859">
    <property type="entry name" value="PBR"/>
    <property type="match status" value="1"/>
</dbReference>
<comment type="similarity">
    <text evidence="2">Belongs to the TspO/BZRP family.</text>
</comment>
<dbReference type="GO" id="GO:0016020">
    <property type="term" value="C:membrane"/>
    <property type="evidence" value="ECO:0007669"/>
    <property type="project" value="UniProtKB-SubCell"/>
</dbReference>
<dbReference type="PANTHER" id="PTHR10057">
    <property type="entry name" value="PERIPHERAL-TYPE BENZODIAZEPINE RECEPTOR"/>
    <property type="match status" value="1"/>
</dbReference>
<keyword evidence="8" id="KW-1185">Reference proteome</keyword>
<sequence length="183" mass="20412">MTVLASKGQLRASFLRWALFTVPAIVLLGFLSGQFGGSPNSLWFQGLIKPDIFPEPKWFGIVWTILYVMIGISLALICSAWGARGRTAALFVFAVHFALNLSWTPVFFGAHQLSIALYVLAAVVVTLLVVMVLFWRVRRLAALLLIPYLAWVCFATLLNYEFLLLNPDADGQDPNRAVQRIEI</sequence>
<gene>
    <name evidence="7" type="ORF">GRI43_02275</name>
</gene>
<dbReference type="InterPro" id="IPR038330">
    <property type="entry name" value="TspO/MBR-related_sf"/>
</dbReference>
<evidence type="ECO:0000256" key="4">
    <source>
        <dbReference type="ARBA" id="ARBA00022989"/>
    </source>
</evidence>
<dbReference type="AlphaFoldDB" id="A0A6I4UX33"/>
<keyword evidence="5 6" id="KW-0472">Membrane</keyword>
<dbReference type="PANTHER" id="PTHR10057:SF0">
    <property type="entry name" value="TRANSLOCATOR PROTEIN"/>
    <property type="match status" value="1"/>
</dbReference>
<dbReference type="RefSeq" id="WP_160729475.1">
    <property type="nucleotide sequence ID" value="NZ_WTYP01000001.1"/>
</dbReference>
<evidence type="ECO:0000256" key="2">
    <source>
        <dbReference type="ARBA" id="ARBA00007524"/>
    </source>
</evidence>
<proteinExistence type="inferred from homology"/>
<comment type="subcellular location">
    <subcellularLocation>
        <location evidence="1">Membrane</location>
        <topology evidence="1">Multi-pass membrane protein</topology>
    </subcellularLocation>
</comment>
<evidence type="ECO:0000256" key="5">
    <source>
        <dbReference type="ARBA" id="ARBA00023136"/>
    </source>
</evidence>
<evidence type="ECO:0000313" key="7">
    <source>
        <dbReference type="EMBL" id="MXP46218.1"/>
    </source>
</evidence>
<keyword evidence="3 6" id="KW-0812">Transmembrane</keyword>
<evidence type="ECO:0000313" key="8">
    <source>
        <dbReference type="Proteomes" id="UP000471435"/>
    </source>
</evidence>
<evidence type="ECO:0000256" key="1">
    <source>
        <dbReference type="ARBA" id="ARBA00004141"/>
    </source>
</evidence>
<dbReference type="OrthoDB" id="9795496at2"/>
<dbReference type="CDD" id="cd15904">
    <property type="entry name" value="TSPO_MBR"/>
    <property type="match status" value="1"/>
</dbReference>
<keyword evidence="4 6" id="KW-1133">Transmembrane helix</keyword>
<feature type="transmembrane region" description="Helical" evidence="6">
    <location>
        <begin position="88"/>
        <end position="109"/>
    </location>
</feature>
<name>A0A6I4UX33_9SPHN</name>
<feature type="transmembrane region" description="Helical" evidence="6">
    <location>
        <begin position="58"/>
        <end position="81"/>
    </location>
</feature>
<feature type="transmembrane region" description="Helical" evidence="6">
    <location>
        <begin position="142"/>
        <end position="160"/>
    </location>
</feature>
<evidence type="ECO:0000256" key="6">
    <source>
        <dbReference type="SAM" id="Phobius"/>
    </source>
</evidence>
<dbReference type="InterPro" id="IPR004307">
    <property type="entry name" value="TspO_MBR"/>
</dbReference>
<dbReference type="Gene3D" id="1.20.1260.100">
    <property type="entry name" value="TspO/MBR protein"/>
    <property type="match status" value="1"/>
</dbReference>
<dbReference type="Pfam" id="PF03073">
    <property type="entry name" value="TspO_MBR"/>
    <property type="match status" value="1"/>
</dbReference>
<dbReference type="Proteomes" id="UP000471435">
    <property type="component" value="Unassembled WGS sequence"/>
</dbReference>
<dbReference type="EMBL" id="WTYP01000001">
    <property type="protein sequence ID" value="MXP46218.1"/>
    <property type="molecule type" value="Genomic_DNA"/>
</dbReference>